<feature type="transmembrane region" description="Helical" evidence="1">
    <location>
        <begin position="18"/>
        <end position="38"/>
    </location>
</feature>
<reference evidence="2" key="2">
    <citation type="submission" date="2021-04" db="EMBL/GenBank/DDBJ databases">
        <authorList>
            <person name="Gilroy R."/>
        </authorList>
    </citation>
    <scope>NUCLEOTIDE SEQUENCE</scope>
    <source>
        <strain evidence="2">CHK169-4300</strain>
    </source>
</reference>
<organism evidence="2 3">
    <name type="scientific">Candidatus Atopostipes pullistercoris</name>
    <dbReference type="NCBI Taxonomy" id="2838467"/>
    <lineage>
        <taxon>Bacteria</taxon>
        <taxon>Bacillati</taxon>
        <taxon>Bacillota</taxon>
        <taxon>Bacilli</taxon>
        <taxon>Lactobacillales</taxon>
        <taxon>Carnobacteriaceae</taxon>
        <taxon>Atopostipes</taxon>
    </lineage>
</organism>
<comment type="caution">
    <text evidence="2">The sequence shown here is derived from an EMBL/GenBank/DDBJ whole genome shotgun (WGS) entry which is preliminary data.</text>
</comment>
<gene>
    <name evidence="2" type="ORF">H9808_00930</name>
</gene>
<reference evidence="2" key="1">
    <citation type="journal article" date="2021" name="PeerJ">
        <title>Extensive microbial diversity within the chicken gut microbiome revealed by metagenomics and culture.</title>
        <authorList>
            <person name="Gilroy R."/>
            <person name="Ravi A."/>
            <person name="Getino M."/>
            <person name="Pursley I."/>
            <person name="Horton D.L."/>
            <person name="Alikhan N.F."/>
            <person name="Baker D."/>
            <person name="Gharbi K."/>
            <person name="Hall N."/>
            <person name="Watson M."/>
            <person name="Adriaenssens E.M."/>
            <person name="Foster-Nyarko E."/>
            <person name="Jarju S."/>
            <person name="Secka A."/>
            <person name="Antonio M."/>
            <person name="Oren A."/>
            <person name="Chaudhuri R.R."/>
            <person name="La Ragione R."/>
            <person name="Hildebrand F."/>
            <person name="Pallen M.J."/>
        </authorList>
    </citation>
    <scope>NUCLEOTIDE SEQUENCE</scope>
    <source>
        <strain evidence="2">CHK169-4300</strain>
    </source>
</reference>
<dbReference type="EMBL" id="DXAZ01000012">
    <property type="protein sequence ID" value="HIZ70334.1"/>
    <property type="molecule type" value="Genomic_DNA"/>
</dbReference>
<evidence type="ECO:0000256" key="1">
    <source>
        <dbReference type="SAM" id="Phobius"/>
    </source>
</evidence>
<protein>
    <submittedName>
        <fullName evidence="2">Uncharacterized protein</fullName>
    </submittedName>
</protein>
<dbReference type="Proteomes" id="UP000824106">
    <property type="component" value="Unassembled WGS sequence"/>
</dbReference>
<sequence length="136" mass="15240">MILIDFLTNWRIDDMKKVLYVVGAGLVVGAVAATFYFWNNKRKKASEKACEYKDINDMVTEEKDASSTDGIITQDEPVYEDAKSSAIGSMYSRHEGAANVMSDSVDAIHENIKVSERTNDEIDDISAELDRMMSED</sequence>
<accession>A0A9D2FZL2</accession>
<evidence type="ECO:0000313" key="3">
    <source>
        <dbReference type="Proteomes" id="UP000824106"/>
    </source>
</evidence>
<dbReference type="AlphaFoldDB" id="A0A9D2FZL2"/>
<name>A0A9D2FZL2_9LACT</name>
<proteinExistence type="predicted"/>
<evidence type="ECO:0000313" key="2">
    <source>
        <dbReference type="EMBL" id="HIZ70334.1"/>
    </source>
</evidence>
<keyword evidence="1" id="KW-0812">Transmembrane</keyword>
<keyword evidence="1" id="KW-0472">Membrane</keyword>
<keyword evidence="1" id="KW-1133">Transmembrane helix</keyword>